<evidence type="ECO:0000313" key="3">
    <source>
        <dbReference type="EMBL" id="GMI43402.1"/>
    </source>
</evidence>
<dbReference type="SUPFAM" id="SSF82185">
    <property type="entry name" value="Histone H3 K4-specific methyltransferase SET7/9 N-terminal domain"/>
    <property type="match status" value="5"/>
</dbReference>
<keyword evidence="1" id="KW-0677">Repeat</keyword>
<dbReference type="Proteomes" id="UP001165065">
    <property type="component" value="Unassembled WGS sequence"/>
</dbReference>
<evidence type="ECO:0000256" key="1">
    <source>
        <dbReference type="ARBA" id="ARBA00022737"/>
    </source>
</evidence>
<dbReference type="InterPro" id="IPR003409">
    <property type="entry name" value="MORN"/>
</dbReference>
<comment type="caution">
    <text evidence="3">The sequence shown here is derived from an EMBL/GenBank/DDBJ whole genome shotgun (WGS) entry which is preliminary data.</text>
</comment>
<dbReference type="AlphaFoldDB" id="A0A9W7GGI8"/>
<gene>
    <name evidence="3" type="ORF">TrCOL_g9689</name>
</gene>
<dbReference type="SMART" id="SM00698">
    <property type="entry name" value="MORN"/>
    <property type="match status" value="12"/>
</dbReference>
<feature type="region of interest" description="Disordered" evidence="2">
    <location>
        <begin position="362"/>
        <end position="394"/>
    </location>
</feature>
<name>A0A9W7GGI8_9STRA</name>
<reference evidence="4" key="1">
    <citation type="journal article" date="2023" name="Commun. Biol.">
        <title>Genome analysis of Parmales, the sister group of diatoms, reveals the evolutionary specialization of diatoms from phago-mixotrophs to photoautotrophs.</title>
        <authorList>
            <person name="Ban H."/>
            <person name="Sato S."/>
            <person name="Yoshikawa S."/>
            <person name="Yamada K."/>
            <person name="Nakamura Y."/>
            <person name="Ichinomiya M."/>
            <person name="Sato N."/>
            <person name="Blanc-Mathieu R."/>
            <person name="Endo H."/>
            <person name="Kuwata A."/>
            <person name="Ogata H."/>
        </authorList>
    </citation>
    <scope>NUCLEOTIDE SEQUENCE [LARGE SCALE GENOMIC DNA]</scope>
</reference>
<dbReference type="EMBL" id="BRYA01000192">
    <property type="protein sequence ID" value="GMI43402.1"/>
    <property type="molecule type" value="Genomic_DNA"/>
</dbReference>
<accession>A0A9W7GGI8</accession>
<organism evidence="3 4">
    <name type="scientific">Triparma columacea</name>
    <dbReference type="NCBI Taxonomy" id="722753"/>
    <lineage>
        <taxon>Eukaryota</taxon>
        <taxon>Sar</taxon>
        <taxon>Stramenopiles</taxon>
        <taxon>Ochrophyta</taxon>
        <taxon>Bolidophyceae</taxon>
        <taxon>Parmales</taxon>
        <taxon>Triparmaceae</taxon>
        <taxon>Triparma</taxon>
    </lineage>
</organism>
<evidence type="ECO:0000313" key="4">
    <source>
        <dbReference type="Proteomes" id="UP001165065"/>
    </source>
</evidence>
<dbReference type="PANTHER" id="PTHR23084">
    <property type="entry name" value="PHOSPHATIDYLINOSITOL-4-PHOSPHATE 5-KINASE RELATED"/>
    <property type="match status" value="1"/>
</dbReference>
<keyword evidence="4" id="KW-1185">Reference proteome</keyword>
<dbReference type="Pfam" id="PF02493">
    <property type="entry name" value="MORN"/>
    <property type="match status" value="13"/>
</dbReference>
<sequence length="680" mass="74962">MDSFFDCEAAAGQGLAPKPTFRTVEGLYTTLNGLSGRLREAKVKSTFEGFVDPITGHRIGNGHVRWSNGDEFEGEFEGDRPLKGSFISTRHSLKYIGGFDEGGKFSTRKGDTATLIYTDASSYTGEMRSGLYHGFGVLVEESMTYEGEFLNGMRDGVGTLKDIFGRKAYAGQWKVDEKNGEGSSWEYEGSGMVPTSWYSGSWRSSRYWGEGTLSDGNVVFEGDWVAGLRHGEGRETRKLEGNSGKTVREGRWENGREGNGEWILNYADGSQYAGSCENGQPEGRGMLKLSNEDVYTGYFRAGLRHGEGVVVFAAGDSFEGLWRQDQPVGLNIFIGDSPANNKKKQPKQVVGDVTDLTLSEIRLSDEGEEGGEGNMDGERVKGQGEADDQPPYTYDNGDQFFGHIDSKGLRQGRGIYIVKRTGARYEGMFVDNLRDGSGTMTADSSVFTGFFSEDEFLDGTLVVRGLITYKGKFKENEFHDDAGELCDWEGTMYTGAFVNGVKEGMGKITYPDGSVFVGEFKRNRRDGEGTVKKGDDFIYCGCWRNDAKHGHGILNLEEGSYEGTFVNGLYSGFGKLTTKKRSIETNFKFGRFLEGAQAEIKWPDGSFFSGLIDEDGLPKGHGTVRFANGDCYEGDFREGKRHGRGTTVFANGEKFVGFWMNDEMGKGKLTLESGVVHDFD</sequence>
<protein>
    <submittedName>
        <fullName evidence="3">Uncharacterized protein</fullName>
    </submittedName>
</protein>
<dbReference type="Gene3D" id="2.20.110.10">
    <property type="entry name" value="Histone H3 K4-specific methyltransferase SET7/9 N-terminal domain"/>
    <property type="match status" value="3"/>
</dbReference>
<dbReference type="PANTHER" id="PTHR23084:SF263">
    <property type="entry name" value="MORN REPEAT-CONTAINING PROTEIN 1"/>
    <property type="match status" value="1"/>
</dbReference>
<proteinExistence type="predicted"/>
<evidence type="ECO:0000256" key="2">
    <source>
        <dbReference type="SAM" id="MobiDB-lite"/>
    </source>
</evidence>
<dbReference type="OrthoDB" id="203073at2759"/>